<proteinExistence type="predicted"/>
<evidence type="ECO:0000313" key="2">
    <source>
        <dbReference type="EMBL" id="KAH3737301.1"/>
    </source>
</evidence>
<gene>
    <name evidence="2" type="ORF">DPMN_043884</name>
</gene>
<feature type="region of interest" description="Disordered" evidence="1">
    <location>
        <begin position="45"/>
        <end position="64"/>
    </location>
</feature>
<protein>
    <submittedName>
        <fullName evidence="2">Uncharacterized protein</fullName>
    </submittedName>
</protein>
<reference evidence="2" key="1">
    <citation type="journal article" date="2019" name="bioRxiv">
        <title>The Genome of the Zebra Mussel, Dreissena polymorpha: A Resource for Invasive Species Research.</title>
        <authorList>
            <person name="McCartney M.A."/>
            <person name="Auch B."/>
            <person name="Kono T."/>
            <person name="Mallez S."/>
            <person name="Zhang Y."/>
            <person name="Obille A."/>
            <person name="Becker A."/>
            <person name="Abrahante J.E."/>
            <person name="Garbe J."/>
            <person name="Badalamenti J.P."/>
            <person name="Herman A."/>
            <person name="Mangelson H."/>
            <person name="Liachko I."/>
            <person name="Sullivan S."/>
            <person name="Sone E.D."/>
            <person name="Koren S."/>
            <person name="Silverstein K.A.T."/>
            <person name="Beckman K.B."/>
            <person name="Gohl D.M."/>
        </authorList>
    </citation>
    <scope>NUCLEOTIDE SEQUENCE</scope>
    <source>
        <strain evidence="2">Duluth1</strain>
        <tissue evidence="2">Whole animal</tissue>
    </source>
</reference>
<accession>A0A9D4D3L2</accession>
<comment type="caution">
    <text evidence="2">The sequence shown here is derived from an EMBL/GenBank/DDBJ whole genome shotgun (WGS) entry which is preliminary data.</text>
</comment>
<reference evidence="2" key="2">
    <citation type="submission" date="2020-11" db="EMBL/GenBank/DDBJ databases">
        <authorList>
            <person name="McCartney M.A."/>
            <person name="Auch B."/>
            <person name="Kono T."/>
            <person name="Mallez S."/>
            <person name="Becker A."/>
            <person name="Gohl D.M."/>
            <person name="Silverstein K.A.T."/>
            <person name="Koren S."/>
            <person name="Bechman K.B."/>
            <person name="Herman A."/>
            <person name="Abrahante J.E."/>
            <person name="Garbe J."/>
        </authorList>
    </citation>
    <scope>NUCLEOTIDE SEQUENCE</scope>
    <source>
        <strain evidence="2">Duluth1</strain>
        <tissue evidence="2">Whole animal</tissue>
    </source>
</reference>
<evidence type="ECO:0000313" key="3">
    <source>
        <dbReference type="Proteomes" id="UP000828390"/>
    </source>
</evidence>
<feature type="compositionally biased region" description="Basic and acidic residues" evidence="1">
    <location>
        <begin position="45"/>
        <end position="57"/>
    </location>
</feature>
<sequence length="64" mass="7439">MAVCTYPAKEAVERRVQRLHGTRAETEGQDERCLLCERLEDPEVIEDADRGASEHQHRQNLRHV</sequence>
<organism evidence="2 3">
    <name type="scientific">Dreissena polymorpha</name>
    <name type="common">Zebra mussel</name>
    <name type="synonym">Mytilus polymorpha</name>
    <dbReference type="NCBI Taxonomy" id="45954"/>
    <lineage>
        <taxon>Eukaryota</taxon>
        <taxon>Metazoa</taxon>
        <taxon>Spiralia</taxon>
        <taxon>Lophotrochozoa</taxon>
        <taxon>Mollusca</taxon>
        <taxon>Bivalvia</taxon>
        <taxon>Autobranchia</taxon>
        <taxon>Heteroconchia</taxon>
        <taxon>Euheterodonta</taxon>
        <taxon>Imparidentia</taxon>
        <taxon>Neoheterodontei</taxon>
        <taxon>Myida</taxon>
        <taxon>Dreissenoidea</taxon>
        <taxon>Dreissenidae</taxon>
        <taxon>Dreissena</taxon>
    </lineage>
</organism>
<dbReference type="EMBL" id="JAIWYP010000011">
    <property type="protein sequence ID" value="KAH3737301.1"/>
    <property type="molecule type" value="Genomic_DNA"/>
</dbReference>
<dbReference type="Proteomes" id="UP000828390">
    <property type="component" value="Unassembled WGS sequence"/>
</dbReference>
<keyword evidence="3" id="KW-1185">Reference proteome</keyword>
<dbReference type="AlphaFoldDB" id="A0A9D4D3L2"/>
<name>A0A9D4D3L2_DREPO</name>
<evidence type="ECO:0000256" key="1">
    <source>
        <dbReference type="SAM" id="MobiDB-lite"/>
    </source>
</evidence>